<keyword evidence="4" id="KW-0539">Nucleus</keyword>
<dbReference type="GO" id="GO:0001002">
    <property type="term" value="F:RNA polymerase III type 1 promoter sequence-specific DNA binding"/>
    <property type="evidence" value="ECO:0007669"/>
    <property type="project" value="TreeGrafter"/>
</dbReference>
<evidence type="ECO:0000313" key="9">
    <source>
        <dbReference type="Proteomes" id="UP000788993"/>
    </source>
</evidence>
<feature type="domain" description="Transcription factor IIIC subunit Tfc1/Sfc1 triple barrel" evidence="7">
    <location>
        <begin position="19"/>
        <end position="132"/>
    </location>
</feature>
<accession>A0A9P8PT84</accession>
<protein>
    <recommendedName>
        <fullName evidence="10">Transcription factor IIIC subunit 5 HTH domain-containing protein</fullName>
    </recommendedName>
</protein>
<evidence type="ECO:0000259" key="6">
    <source>
        <dbReference type="Pfam" id="PF09734"/>
    </source>
</evidence>
<dbReference type="InterPro" id="IPR019136">
    <property type="entry name" value="TF_IIIC_su-5_HTH"/>
</dbReference>
<evidence type="ECO:0000256" key="4">
    <source>
        <dbReference type="ARBA" id="ARBA00023242"/>
    </source>
</evidence>
<evidence type="ECO:0000256" key="3">
    <source>
        <dbReference type="ARBA" id="ARBA00023163"/>
    </source>
</evidence>
<evidence type="ECO:0000256" key="5">
    <source>
        <dbReference type="SAM" id="MobiDB-lite"/>
    </source>
</evidence>
<dbReference type="Gene3D" id="3.30.200.160">
    <property type="entry name" value="TFIIIC, subcomplex tauA, subunit Sfc1, barrel domain"/>
    <property type="match status" value="1"/>
</dbReference>
<keyword evidence="9" id="KW-1185">Reference proteome</keyword>
<dbReference type="PANTHER" id="PTHR13230">
    <property type="entry name" value="GENERAL TRANSCRIPTION FACTOR IIIC, POLYPEPTIDE 5"/>
    <property type="match status" value="1"/>
</dbReference>
<evidence type="ECO:0008006" key="10">
    <source>
        <dbReference type="Google" id="ProtNLM"/>
    </source>
</evidence>
<feature type="domain" description="Transcription factor IIIC subunit 5 HTH" evidence="6">
    <location>
        <begin position="180"/>
        <end position="341"/>
    </location>
</feature>
<name>A0A9P8PT84_9ASCO</name>
<keyword evidence="3" id="KW-0804">Transcription</keyword>
<dbReference type="InterPro" id="IPR041499">
    <property type="entry name" value="Tfc1/Sfc1_N"/>
</dbReference>
<dbReference type="InterPro" id="IPR040454">
    <property type="entry name" value="TF_IIIC_Tfc1/Sfc1"/>
</dbReference>
<dbReference type="InterPro" id="IPR042536">
    <property type="entry name" value="TFIIIC_tauA_Sfc1"/>
</dbReference>
<dbReference type="Pfam" id="PF17682">
    <property type="entry name" value="Tau95_N"/>
    <property type="match status" value="1"/>
</dbReference>
<feature type="region of interest" description="Disordered" evidence="5">
    <location>
        <begin position="483"/>
        <end position="504"/>
    </location>
</feature>
<dbReference type="PANTHER" id="PTHR13230:SF5">
    <property type="entry name" value="GENERAL TRANSCRIPTION FACTOR 3C POLYPEPTIDE 5"/>
    <property type="match status" value="1"/>
</dbReference>
<dbReference type="Proteomes" id="UP000788993">
    <property type="component" value="Unassembled WGS sequence"/>
</dbReference>
<comment type="subcellular location">
    <subcellularLocation>
        <location evidence="1">Nucleus</location>
    </subcellularLocation>
</comment>
<evidence type="ECO:0000256" key="2">
    <source>
        <dbReference type="ARBA" id="ARBA00023125"/>
    </source>
</evidence>
<gene>
    <name evidence="8" type="ORF">OGATHE_000572</name>
</gene>
<proteinExistence type="predicted"/>
<dbReference type="AlphaFoldDB" id="A0A9P8PT84"/>
<keyword evidence="2" id="KW-0238">DNA-binding</keyword>
<feature type="compositionally biased region" description="Acidic residues" evidence="5">
    <location>
        <begin position="489"/>
        <end position="501"/>
    </location>
</feature>
<dbReference type="GO" id="GO:0006384">
    <property type="term" value="P:transcription initiation at RNA polymerase III promoter"/>
    <property type="evidence" value="ECO:0007669"/>
    <property type="project" value="InterPro"/>
</dbReference>
<dbReference type="GO" id="GO:0005634">
    <property type="term" value="C:nucleus"/>
    <property type="evidence" value="ECO:0007669"/>
    <property type="project" value="UniProtKB-SubCell"/>
</dbReference>
<evidence type="ECO:0000256" key="1">
    <source>
        <dbReference type="ARBA" id="ARBA00004123"/>
    </source>
</evidence>
<sequence length="545" mass="62933">MPFNELAPQYELNVPSYLSIEYPLNVKNVPKAIGMVGGREKIAQCFIEPEMRLELKLRPEDVYSHPVSSEKCDTTENMLMRLRLPKKMLQKHNYNVQAALKECEENNITYGSSVEGILNKTYKFRQLADFQTVHKNSPFTNQFLDSVGKADLEKIKLFADYIEKDHQVQSKFENKDLDLPPLVRYARVDIPYNYRYVGNLLIDENGELTRDSVKLHTIFVDWGEKVPSSYNPALQKELDRCVQEVESLKERGLERLVPDSPAFSLLRCIEILKKLFDMKPIWLRRHISWMLPSRLRPQLRFALPYVAFTTKKGPWRQSYIKLGYDPTLHKEAVDYQVEAFRMSSKSFTMAEMERMVETGEEPLVVPPTLASYEAEFEDPTSEISQLGIGKVPKQLFYDGVSPTCAVSFQIGDMADKDVRKILQDAHIQDQCLEATGWLDWVTVCRIRGVIKYKLECIDKGKAFDVDKVQAILTRTSYPLNDYKGLVPREDDDNEEENEQPEAVDTNIAKDDLITRLKVFNSQNSHILDELTGLLKQESFMDASRR</sequence>
<reference evidence="8" key="1">
    <citation type="journal article" date="2021" name="Open Biol.">
        <title>Shared evolutionary footprints suggest mitochondrial oxidative damage underlies multiple complex I losses in fungi.</title>
        <authorList>
            <person name="Schikora-Tamarit M.A."/>
            <person name="Marcet-Houben M."/>
            <person name="Nosek J."/>
            <person name="Gabaldon T."/>
        </authorList>
    </citation>
    <scope>NUCLEOTIDE SEQUENCE</scope>
    <source>
        <strain evidence="8">NCAIM Y.01608</strain>
    </source>
</reference>
<dbReference type="Pfam" id="PF09734">
    <property type="entry name" value="Tau95"/>
    <property type="match status" value="1"/>
</dbReference>
<evidence type="ECO:0000313" key="8">
    <source>
        <dbReference type="EMBL" id="KAH3677918.1"/>
    </source>
</evidence>
<comment type="caution">
    <text evidence="8">The sequence shown here is derived from an EMBL/GenBank/DDBJ whole genome shotgun (WGS) entry which is preliminary data.</text>
</comment>
<evidence type="ECO:0000259" key="7">
    <source>
        <dbReference type="Pfam" id="PF17682"/>
    </source>
</evidence>
<dbReference type="EMBL" id="JAEUBD010000095">
    <property type="protein sequence ID" value="KAH3677918.1"/>
    <property type="molecule type" value="Genomic_DNA"/>
</dbReference>
<dbReference type="GO" id="GO:0001003">
    <property type="term" value="F:RNA polymerase III type 2 promoter sequence-specific DNA binding"/>
    <property type="evidence" value="ECO:0007669"/>
    <property type="project" value="TreeGrafter"/>
</dbReference>
<dbReference type="GO" id="GO:0000127">
    <property type="term" value="C:transcription factor TFIIIC complex"/>
    <property type="evidence" value="ECO:0007669"/>
    <property type="project" value="InterPro"/>
</dbReference>
<reference evidence="8" key="2">
    <citation type="submission" date="2021-01" db="EMBL/GenBank/DDBJ databases">
        <authorList>
            <person name="Schikora-Tamarit M.A."/>
        </authorList>
    </citation>
    <scope>NUCLEOTIDE SEQUENCE</scope>
    <source>
        <strain evidence="8">NCAIM Y.01608</strain>
    </source>
</reference>
<organism evidence="8 9">
    <name type="scientific">Ogataea polymorpha</name>
    <dbReference type="NCBI Taxonomy" id="460523"/>
    <lineage>
        <taxon>Eukaryota</taxon>
        <taxon>Fungi</taxon>
        <taxon>Dikarya</taxon>
        <taxon>Ascomycota</taxon>
        <taxon>Saccharomycotina</taxon>
        <taxon>Pichiomycetes</taxon>
        <taxon>Pichiales</taxon>
        <taxon>Pichiaceae</taxon>
        <taxon>Ogataea</taxon>
    </lineage>
</organism>